<reference evidence="2 3" key="1">
    <citation type="submission" date="2018-06" db="EMBL/GenBank/DDBJ databases">
        <authorList>
            <consortium name="Pathogen Informatics"/>
            <person name="Doyle S."/>
        </authorList>
    </citation>
    <scope>NUCLEOTIDE SEQUENCE [LARGE SCALE GENOMIC DNA]</scope>
    <source>
        <strain evidence="2 3">NCTC13292</strain>
    </source>
</reference>
<organism evidence="2 3">
    <name type="scientific">Legionella donaldsonii</name>
    <dbReference type="NCBI Taxonomy" id="45060"/>
    <lineage>
        <taxon>Bacteria</taxon>
        <taxon>Pseudomonadati</taxon>
        <taxon>Pseudomonadota</taxon>
        <taxon>Gammaproteobacteria</taxon>
        <taxon>Legionellales</taxon>
        <taxon>Legionellaceae</taxon>
        <taxon>Legionella</taxon>
    </lineage>
</organism>
<keyword evidence="1" id="KW-0472">Membrane</keyword>
<gene>
    <name evidence="2" type="ORF">NCTC13292_03213</name>
</gene>
<dbReference type="EMBL" id="UGOA01000002">
    <property type="protein sequence ID" value="STX84014.1"/>
    <property type="molecule type" value="Genomic_DNA"/>
</dbReference>
<evidence type="ECO:0000313" key="3">
    <source>
        <dbReference type="Proteomes" id="UP000254677"/>
    </source>
</evidence>
<feature type="transmembrane region" description="Helical" evidence="1">
    <location>
        <begin position="7"/>
        <end position="26"/>
    </location>
</feature>
<proteinExistence type="predicted"/>
<evidence type="ECO:0000313" key="2">
    <source>
        <dbReference type="EMBL" id="STX84014.1"/>
    </source>
</evidence>
<dbReference type="Proteomes" id="UP000254677">
    <property type="component" value="Unassembled WGS sequence"/>
</dbReference>
<name>A0A378KQD7_9GAMM</name>
<keyword evidence="3" id="KW-1185">Reference proteome</keyword>
<dbReference type="AlphaFoldDB" id="A0A378KQD7"/>
<sequence length="75" mass="8924">MEYMMKFILVSYFTKITYEIVVYSIITKPLITIIKREEKSDIIDWNTDFSPIKWEINYDESNNIYSKQDVTGVTG</sequence>
<protein>
    <submittedName>
        <fullName evidence="2">Uncharacterized protein</fullName>
    </submittedName>
</protein>
<keyword evidence="1" id="KW-1133">Transmembrane helix</keyword>
<keyword evidence="1" id="KW-0812">Transmembrane</keyword>
<evidence type="ECO:0000256" key="1">
    <source>
        <dbReference type="SAM" id="Phobius"/>
    </source>
</evidence>
<accession>A0A378KQD7</accession>